<keyword evidence="1" id="KW-1133">Transmembrane helix</keyword>
<proteinExistence type="predicted"/>
<name>H2C5C1_9CREN</name>
<keyword evidence="1" id="KW-0472">Membrane</keyword>
<dbReference type="EMBL" id="JH597768">
    <property type="protein sequence ID" value="EHP68998.1"/>
    <property type="molecule type" value="Genomic_DNA"/>
</dbReference>
<keyword evidence="1" id="KW-0812">Transmembrane</keyword>
<evidence type="ECO:0000313" key="2">
    <source>
        <dbReference type="EMBL" id="EHP68998.1"/>
    </source>
</evidence>
<keyword evidence="3" id="KW-1185">Reference proteome</keyword>
<sequence>MEMKVEKLKGRAVRVSIAISFCFSSLSVIIDHAG</sequence>
<dbReference type="Proteomes" id="UP000003980">
    <property type="component" value="Unassembled WGS sequence"/>
</dbReference>
<reference evidence="2 3" key="1">
    <citation type="submission" date="2012-01" db="EMBL/GenBank/DDBJ databases">
        <title>Improved High-Quality Draft sequence of Metallosphaera yellowstonensis MK1.</title>
        <authorList>
            <consortium name="US DOE Joint Genome Institute"/>
            <person name="Lucas S."/>
            <person name="Han J."/>
            <person name="Cheng J.-F."/>
            <person name="Goodwin L."/>
            <person name="Pitluck S."/>
            <person name="Peters L."/>
            <person name="Teshima H."/>
            <person name="Detter J.C."/>
            <person name="Han C."/>
            <person name="Tapia R."/>
            <person name="Land M."/>
            <person name="Hauser L."/>
            <person name="Kyrpides N."/>
            <person name="Kozubal M."/>
            <person name="Macur R.E."/>
            <person name="Jay Z."/>
            <person name="Inskeep W."/>
            <person name="Woyke T."/>
        </authorList>
    </citation>
    <scope>NUCLEOTIDE SEQUENCE [LARGE SCALE GENOMIC DNA]</scope>
    <source>
        <strain evidence="2 3">MK1</strain>
    </source>
</reference>
<organism evidence="2 3">
    <name type="scientific">Metallosphaera yellowstonensis MK1</name>
    <dbReference type="NCBI Taxonomy" id="671065"/>
    <lineage>
        <taxon>Archaea</taxon>
        <taxon>Thermoproteota</taxon>
        <taxon>Thermoprotei</taxon>
        <taxon>Sulfolobales</taxon>
        <taxon>Sulfolobaceae</taxon>
        <taxon>Metallosphaera</taxon>
    </lineage>
</organism>
<accession>H2C5C1</accession>
<evidence type="ECO:0000313" key="3">
    <source>
        <dbReference type="Proteomes" id="UP000003980"/>
    </source>
</evidence>
<evidence type="ECO:0000256" key="1">
    <source>
        <dbReference type="SAM" id="Phobius"/>
    </source>
</evidence>
<gene>
    <name evidence="2" type="ORF">MetMK1DRAFT_00017440</name>
</gene>
<dbReference type="HOGENOM" id="CLU_3371373_0_0_2"/>
<dbReference type="AlphaFoldDB" id="H2C5C1"/>
<protein>
    <submittedName>
        <fullName evidence="2">Uncharacterized protein</fullName>
    </submittedName>
</protein>
<feature type="transmembrane region" description="Helical" evidence="1">
    <location>
        <begin position="12"/>
        <end position="30"/>
    </location>
</feature>